<dbReference type="CDD" id="cd00408">
    <property type="entry name" value="DHDPS-like"/>
    <property type="match status" value="1"/>
</dbReference>
<dbReference type="SMART" id="SM01130">
    <property type="entry name" value="DHDPS"/>
    <property type="match status" value="1"/>
</dbReference>
<reference evidence="5" key="1">
    <citation type="submission" date="2022-10" db="EMBL/GenBank/DDBJ databases">
        <title>Culturing micro-colonial fungi from biological soil crusts in the Mojave desert and describing Neophaeococcomyces mojavensis, and introducing the new genera and species Taxawa tesnikishii.</title>
        <authorList>
            <person name="Kurbessoian T."/>
            <person name="Stajich J.E."/>
        </authorList>
    </citation>
    <scope>NUCLEOTIDE SEQUENCE</scope>
    <source>
        <strain evidence="5">TK_35</strain>
    </source>
</reference>
<dbReference type="GO" id="GO:0008840">
    <property type="term" value="F:4-hydroxy-tetrahydrodipicolinate synthase activity"/>
    <property type="evidence" value="ECO:0007669"/>
    <property type="project" value="TreeGrafter"/>
</dbReference>
<dbReference type="PANTHER" id="PTHR12128">
    <property type="entry name" value="DIHYDRODIPICOLINATE SYNTHASE"/>
    <property type="match status" value="1"/>
</dbReference>
<evidence type="ECO:0008006" key="7">
    <source>
        <dbReference type="Google" id="ProtNLM"/>
    </source>
</evidence>
<comment type="caution">
    <text evidence="5">The sequence shown here is derived from an EMBL/GenBank/DDBJ whole genome shotgun (WGS) entry which is preliminary data.</text>
</comment>
<keyword evidence="1 2" id="KW-0456">Lyase</keyword>
<dbReference type="InterPro" id="IPR002220">
    <property type="entry name" value="DapA-like"/>
</dbReference>
<evidence type="ECO:0000313" key="6">
    <source>
        <dbReference type="Proteomes" id="UP001172681"/>
    </source>
</evidence>
<evidence type="ECO:0000256" key="1">
    <source>
        <dbReference type="ARBA" id="ARBA00023239"/>
    </source>
</evidence>
<comment type="similarity">
    <text evidence="2">Belongs to the DapA family.</text>
</comment>
<dbReference type="Proteomes" id="UP001172681">
    <property type="component" value="Unassembled WGS sequence"/>
</dbReference>
<feature type="active site" description="Schiff-base intermediate with substrate" evidence="3">
    <location>
        <position position="175"/>
    </location>
</feature>
<sequence>MSPKTFPPGVYAPSLTWFSDDKEQSIDWDTQSKHLTYLIESGLTGIVIAGSNGEAVATTMEERLKLLSLTKELAVKHGRTDMPIVIGTVGQTTQEIIKQLHQSKAVGADFALVLTPSYFHFAMNASAIQDFFTEVADASPIPILIYSWPLVTSGIEINSDILSALGKHPNIAGTKLTCGGIAKVARVAAEFNPSDFCALAGHSEWLVPALSIGGTGCISGFANLCPRSCVKIYQDYQQGRVKEAQALQKSVAQAEWWLNKTGINGTKWAVAKLLGYEESKCATRRPYPLFADKSVQEAMLAALQPMQTEEQKLKV</sequence>
<dbReference type="InterPro" id="IPR013785">
    <property type="entry name" value="Aldolase_TIM"/>
</dbReference>
<evidence type="ECO:0000256" key="4">
    <source>
        <dbReference type="PIRSR" id="PIRSR001365-2"/>
    </source>
</evidence>
<name>A0AA38YEF5_9EURO</name>
<dbReference type="PANTHER" id="PTHR12128:SF66">
    <property type="entry name" value="4-HYDROXY-2-OXOGLUTARATE ALDOLASE, MITOCHONDRIAL"/>
    <property type="match status" value="1"/>
</dbReference>
<proteinExistence type="inferred from homology"/>
<dbReference type="Gene3D" id="3.20.20.70">
    <property type="entry name" value="Aldolase class I"/>
    <property type="match status" value="1"/>
</dbReference>
<dbReference type="Pfam" id="PF00701">
    <property type="entry name" value="DHDPS"/>
    <property type="match status" value="1"/>
</dbReference>
<dbReference type="SUPFAM" id="SSF51569">
    <property type="entry name" value="Aldolase"/>
    <property type="match status" value="1"/>
</dbReference>
<evidence type="ECO:0000313" key="5">
    <source>
        <dbReference type="EMBL" id="KAJ9646271.1"/>
    </source>
</evidence>
<keyword evidence="6" id="KW-1185">Reference proteome</keyword>
<dbReference type="EMBL" id="JAPDRN010000003">
    <property type="protein sequence ID" value="KAJ9646271.1"/>
    <property type="molecule type" value="Genomic_DNA"/>
</dbReference>
<dbReference type="AlphaFoldDB" id="A0AA38YEF5"/>
<gene>
    <name evidence="5" type="ORF">H2204_000934</name>
</gene>
<dbReference type="PIRSF" id="PIRSF001365">
    <property type="entry name" value="DHDPS"/>
    <property type="match status" value="1"/>
</dbReference>
<feature type="binding site" evidence="4">
    <location>
        <position position="218"/>
    </location>
    <ligand>
        <name>pyruvate</name>
        <dbReference type="ChEBI" id="CHEBI:15361"/>
    </ligand>
</feature>
<evidence type="ECO:0000256" key="3">
    <source>
        <dbReference type="PIRSR" id="PIRSR001365-1"/>
    </source>
</evidence>
<organism evidence="5 6">
    <name type="scientific">Knufia peltigerae</name>
    <dbReference type="NCBI Taxonomy" id="1002370"/>
    <lineage>
        <taxon>Eukaryota</taxon>
        <taxon>Fungi</taxon>
        <taxon>Dikarya</taxon>
        <taxon>Ascomycota</taxon>
        <taxon>Pezizomycotina</taxon>
        <taxon>Eurotiomycetes</taxon>
        <taxon>Chaetothyriomycetidae</taxon>
        <taxon>Chaetothyriales</taxon>
        <taxon>Trichomeriaceae</taxon>
        <taxon>Knufia</taxon>
    </lineage>
</organism>
<dbReference type="PRINTS" id="PR00146">
    <property type="entry name" value="DHPICSNTHASE"/>
</dbReference>
<evidence type="ECO:0000256" key="2">
    <source>
        <dbReference type="PIRNR" id="PIRNR001365"/>
    </source>
</evidence>
<accession>A0AA38YEF5</accession>
<protein>
    <recommendedName>
        <fullName evidence="7">Dihydrodipicolinate synthase</fullName>
    </recommendedName>
</protein>
<feature type="active site" description="Proton donor/acceptor" evidence="3">
    <location>
        <position position="146"/>
    </location>
</feature>